<proteinExistence type="predicted"/>
<dbReference type="Proteomes" id="UP000053676">
    <property type="component" value="Unassembled WGS sequence"/>
</dbReference>
<dbReference type="KEGG" id="nai:NECAME_06016"/>
<protein>
    <submittedName>
        <fullName evidence="1">Uncharacterized protein</fullName>
    </submittedName>
</protein>
<dbReference type="OrthoDB" id="5818482at2759"/>
<evidence type="ECO:0000313" key="1">
    <source>
        <dbReference type="EMBL" id="ETN86309.1"/>
    </source>
</evidence>
<keyword evidence="2" id="KW-1185">Reference proteome</keyword>
<evidence type="ECO:0000313" key="2">
    <source>
        <dbReference type="Proteomes" id="UP000053676"/>
    </source>
</evidence>
<name>W2TXE1_NECAM</name>
<sequence>MTTNTRDGICHGLKYRTISTVESCADFLGTLQMSFLSKIGWEPKSSTLFISLPTCNRCTGDTYGGGLVAISMPWFYCPNDERNRSCTGFAVVRCNCVRNILLVSQTLTRHCHWLPDNEAYCLRVIHFSQPYIEWLPPETEREIAVLQLFVLNLEMLHLKYL</sequence>
<dbReference type="AlphaFoldDB" id="W2TXE1"/>
<organism evidence="1 2">
    <name type="scientific">Necator americanus</name>
    <name type="common">Human hookworm</name>
    <dbReference type="NCBI Taxonomy" id="51031"/>
    <lineage>
        <taxon>Eukaryota</taxon>
        <taxon>Metazoa</taxon>
        <taxon>Ecdysozoa</taxon>
        <taxon>Nematoda</taxon>
        <taxon>Chromadorea</taxon>
        <taxon>Rhabditida</taxon>
        <taxon>Rhabditina</taxon>
        <taxon>Rhabditomorpha</taxon>
        <taxon>Strongyloidea</taxon>
        <taxon>Ancylostomatidae</taxon>
        <taxon>Bunostominae</taxon>
        <taxon>Necator</taxon>
    </lineage>
</organism>
<gene>
    <name evidence="1" type="ORF">NECAME_06016</name>
</gene>
<accession>W2TXE1</accession>
<reference evidence="2" key="1">
    <citation type="journal article" date="2014" name="Nat. Genet.">
        <title>Genome of the human hookworm Necator americanus.</title>
        <authorList>
            <person name="Tang Y.T."/>
            <person name="Gao X."/>
            <person name="Rosa B.A."/>
            <person name="Abubucker S."/>
            <person name="Hallsworth-Pepin K."/>
            <person name="Martin J."/>
            <person name="Tyagi R."/>
            <person name="Heizer E."/>
            <person name="Zhang X."/>
            <person name="Bhonagiri-Palsikar V."/>
            <person name="Minx P."/>
            <person name="Warren W.C."/>
            <person name="Wang Q."/>
            <person name="Zhan B."/>
            <person name="Hotez P.J."/>
            <person name="Sternberg P.W."/>
            <person name="Dougall A."/>
            <person name="Gaze S.T."/>
            <person name="Mulvenna J."/>
            <person name="Sotillo J."/>
            <person name="Ranganathan S."/>
            <person name="Rabelo E.M."/>
            <person name="Wilson R.K."/>
            <person name="Felgner P.L."/>
            <person name="Bethony J."/>
            <person name="Hawdon J.M."/>
            <person name="Gasser R.B."/>
            <person name="Loukas A."/>
            <person name="Mitreva M."/>
        </authorList>
    </citation>
    <scope>NUCLEOTIDE SEQUENCE [LARGE SCALE GENOMIC DNA]</scope>
</reference>
<dbReference type="EMBL" id="KI657580">
    <property type="protein sequence ID" value="ETN86309.1"/>
    <property type="molecule type" value="Genomic_DNA"/>
</dbReference>